<evidence type="ECO:0000256" key="14">
    <source>
        <dbReference type="PIRNR" id="PIRNR000447"/>
    </source>
</evidence>
<dbReference type="GO" id="GO:0004315">
    <property type="term" value="F:3-oxoacyl-[acyl-carrier-protein] synthase activity"/>
    <property type="evidence" value="ECO:0007669"/>
    <property type="project" value="UniProtKB-EC"/>
</dbReference>
<evidence type="ECO:0000313" key="18">
    <source>
        <dbReference type="Proteomes" id="UP001600165"/>
    </source>
</evidence>
<organism evidence="17 18">
    <name type="scientific">Almyronema epifaneia S1</name>
    <dbReference type="NCBI Taxonomy" id="2991925"/>
    <lineage>
        <taxon>Bacteria</taxon>
        <taxon>Bacillati</taxon>
        <taxon>Cyanobacteriota</taxon>
        <taxon>Cyanophyceae</taxon>
        <taxon>Nodosilineales</taxon>
        <taxon>Nodosilineaceae</taxon>
        <taxon>Almyronema</taxon>
        <taxon>Almyronema epifaneia</taxon>
    </lineage>
</organism>
<comment type="pathway">
    <text evidence="1 14">Lipid metabolism; fatty acid biosynthesis.</text>
</comment>
<dbReference type="EMBL" id="JBHZOL010000087">
    <property type="protein sequence ID" value="MFE4107515.1"/>
    <property type="molecule type" value="Genomic_DNA"/>
</dbReference>
<comment type="similarity">
    <text evidence="2 14 15">Belongs to the thiolase-like superfamily. Beta-ketoacyl-ACP synthases family.</text>
</comment>
<dbReference type="NCBIfam" id="NF004970">
    <property type="entry name" value="PRK06333.1"/>
    <property type="match status" value="1"/>
</dbReference>
<keyword evidence="6 14" id="KW-0808">Transferase</keyword>
<dbReference type="Gene3D" id="3.40.47.10">
    <property type="match status" value="1"/>
</dbReference>
<comment type="catalytic activity">
    <reaction evidence="13 14">
        <text>a fatty acyl-[ACP] + malonyl-[ACP] + H(+) = a 3-oxoacyl-[ACP] + holo-[ACP] + CO2</text>
        <dbReference type="Rhea" id="RHEA:22836"/>
        <dbReference type="Rhea" id="RHEA-COMP:9623"/>
        <dbReference type="Rhea" id="RHEA-COMP:9685"/>
        <dbReference type="Rhea" id="RHEA-COMP:9916"/>
        <dbReference type="Rhea" id="RHEA-COMP:14125"/>
        <dbReference type="ChEBI" id="CHEBI:15378"/>
        <dbReference type="ChEBI" id="CHEBI:16526"/>
        <dbReference type="ChEBI" id="CHEBI:64479"/>
        <dbReference type="ChEBI" id="CHEBI:78449"/>
        <dbReference type="ChEBI" id="CHEBI:78776"/>
        <dbReference type="ChEBI" id="CHEBI:138651"/>
    </reaction>
</comment>
<dbReference type="Pfam" id="PF02801">
    <property type="entry name" value="Ketoacyl-synt_C"/>
    <property type="match status" value="1"/>
</dbReference>
<dbReference type="InterPro" id="IPR018201">
    <property type="entry name" value="Ketoacyl_synth_AS"/>
</dbReference>
<dbReference type="NCBIfam" id="NF005589">
    <property type="entry name" value="PRK07314.1"/>
    <property type="match status" value="1"/>
</dbReference>
<dbReference type="PIRSF" id="PIRSF000447">
    <property type="entry name" value="KAS_II"/>
    <property type="match status" value="1"/>
</dbReference>
<evidence type="ECO:0000256" key="12">
    <source>
        <dbReference type="ARBA" id="ARBA00047318"/>
    </source>
</evidence>
<dbReference type="Proteomes" id="UP001600165">
    <property type="component" value="Unassembled WGS sequence"/>
</dbReference>
<gene>
    <name evidence="17" type="primary">fabF</name>
    <name evidence="17" type="ORF">ACFVKH_14580</name>
</gene>
<dbReference type="SMART" id="SM00825">
    <property type="entry name" value="PKS_KS"/>
    <property type="match status" value="1"/>
</dbReference>
<comment type="caution">
    <text evidence="17">The sequence shown here is derived from an EMBL/GenBank/DDBJ whole genome shotgun (WGS) entry which is preliminary data.</text>
</comment>
<keyword evidence="7" id="KW-0276">Fatty acid metabolism</keyword>
<evidence type="ECO:0000256" key="4">
    <source>
        <dbReference type="ARBA" id="ARBA00014657"/>
    </source>
</evidence>
<evidence type="ECO:0000256" key="15">
    <source>
        <dbReference type="RuleBase" id="RU003694"/>
    </source>
</evidence>
<name>A0ABW6IIU8_9CYAN</name>
<evidence type="ECO:0000259" key="16">
    <source>
        <dbReference type="PROSITE" id="PS52004"/>
    </source>
</evidence>
<protein>
    <recommendedName>
        <fullName evidence="4 14">3-oxoacyl-[acyl-carrier-protein] synthase 2</fullName>
        <ecNumber evidence="3 14">2.3.1.179</ecNumber>
    </recommendedName>
</protein>
<dbReference type="InterPro" id="IPR016039">
    <property type="entry name" value="Thiolase-like"/>
</dbReference>
<keyword evidence="18" id="KW-1185">Reference proteome</keyword>
<dbReference type="PANTHER" id="PTHR11712:SF336">
    <property type="entry name" value="3-OXOACYL-[ACYL-CARRIER-PROTEIN] SYNTHASE, MITOCHONDRIAL"/>
    <property type="match status" value="1"/>
</dbReference>
<proteinExistence type="inferred from homology"/>
<dbReference type="PROSITE" id="PS00606">
    <property type="entry name" value="KS3_1"/>
    <property type="match status" value="1"/>
</dbReference>
<accession>A0ABW6IIU8</accession>
<feature type="domain" description="Ketosynthase family 3 (KS3)" evidence="16">
    <location>
        <begin position="6"/>
        <end position="414"/>
    </location>
</feature>
<dbReference type="SUPFAM" id="SSF53901">
    <property type="entry name" value="Thiolase-like"/>
    <property type="match status" value="2"/>
</dbReference>
<dbReference type="InterPro" id="IPR017568">
    <property type="entry name" value="3-oxoacyl-ACP_synth-2"/>
</dbReference>
<dbReference type="InterPro" id="IPR014031">
    <property type="entry name" value="Ketoacyl_synth_C"/>
</dbReference>
<reference evidence="17 18" key="1">
    <citation type="submission" date="2024-10" db="EMBL/GenBank/DDBJ databases">
        <authorList>
            <person name="Ratan Roy A."/>
            <person name="Morales Sandoval P.H."/>
            <person name="De Los Santos Villalobos S."/>
            <person name="Chakraborty S."/>
            <person name="Mukherjee J."/>
        </authorList>
    </citation>
    <scope>NUCLEOTIDE SEQUENCE [LARGE SCALE GENOMIC DNA]</scope>
    <source>
        <strain evidence="17 18">S1</strain>
    </source>
</reference>
<evidence type="ECO:0000256" key="5">
    <source>
        <dbReference type="ARBA" id="ARBA00022516"/>
    </source>
</evidence>
<dbReference type="PROSITE" id="PS52004">
    <property type="entry name" value="KS3_2"/>
    <property type="match status" value="1"/>
</dbReference>
<dbReference type="InterPro" id="IPR014030">
    <property type="entry name" value="Ketoacyl_synth_N"/>
</dbReference>
<dbReference type="Pfam" id="PF00109">
    <property type="entry name" value="ketoacyl-synt"/>
    <property type="match status" value="1"/>
</dbReference>
<evidence type="ECO:0000256" key="2">
    <source>
        <dbReference type="ARBA" id="ARBA00008467"/>
    </source>
</evidence>
<comment type="catalytic activity">
    <reaction evidence="12 14">
        <text>(9Z)-hexadecenoyl-[ACP] + malonyl-[ACP] + H(+) = 3-oxo-(11Z)-octadecenoyl-[ACP] + holo-[ACP] + CO2</text>
        <dbReference type="Rhea" id="RHEA:55040"/>
        <dbReference type="Rhea" id="RHEA-COMP:9623"/>
        <dbReference type="Rhea" id="RHEA-COMP:9685"/>
        <dbReference type="Rhea" id="RHEA-COMP:10800"/>
        <dbReference type="Rhea" id="RHEA-COMP:14074"/>
        <dbReference type="ChEBI" id="CHEBI:15378"/>
        <dbReference type="ChEBI" id="CHEBI:16526"/>
        <dbReference type="ChEBI" id="CHEBI:64479"/>
        <dbReference type="ChEBI" id="CHEBI:78449"/>
        <dbReference type="ChEBI" id="CHEBI:83989"/>
        <dbReference type="ChEBI" id="CHEBI:138538"/>
        <dbReference type="EC" id="2.3.1.179"/>
    </reaction>
</comment>
<dbReference type="EC" id="2.3.1.179" evidence="3 14"/>
<dbReference type="CDD" id="cd00834">
    <property type="entry name" value="KAS_I_II"/>
    <property type="match status" value="1"/>
</dbReference>
<sequence>MADFNKKRVVITGLGAVTPLGNTLSDYWEGLISGRNGIDVITAFDASKHACRIAGEVKGFDPLDYVDRKDAKRMDRFAQFAVAASQQAIEDAQFQITDLNAEQVGVMIGTGVGGIKVLEDQQEIYLSRGPSRCSPFMVPMMIANMAAGLTAIHLGAKGPNSCPVTACAAGSNAIGDAFRLVQQGYAQAMVAGGTEAAITPLAVAGFASARALSTRNDDPAHASRPFDRDRDGFVMGEGCGVLLLEELEHALSRGAKIYAEIVGYGMTCDAYHMTAPVPGGEGAARSIQLALKDAGLQPQDINYINAHGTSTPANDPTETEAIKRALGDRAYEIAVSSTKSMTGHLLGGSGGIEGVATVMAVANDQVPPTINLENPDSGCDLDYVPNQSRALKVDVALSNSFGFGGHNVTLAFQKFSR</sequence>
<evidence type="ECO:0000256" key="1">
    <source>
        <dbReference type="ARBA" id="ARBA00005194"/>
    </source>
</evidence>
<keyword evidence="9 14" id="KW-0275">Fatty acid biosynthesis</keyword>
<evidence type="ECO:0000256" key="11">
    <source>
        <dbReference type="ARBA" id="ARBA00024006"/>
    </source>
</evidence>
<dbReference type="PANTHER" id="PTHR11712">
    <property type="entry name" value="POLYKETIDE SYNTHASE-RELATED"/>
    <property type="match status" value="1"/>
</dbReference>
<dbReference type="RefSeq" id="WP_377966301.1">
    <property type="nucleotide sequence ID" value="NZ_JBHZOL010000087.1"/>
</dbReference>
<evidence type="ECO:0000313" key="17">
    <source>
        <dbReference type="EMBL" id="MFE4107515.1"/>
    </source>
</evidence>
<comment type="function">
    <text evidence="11 14">Involved in the type II fatty acid elongation cycle. Catalyzes the elongation of a wide range of acyl-ACP by the addition of two carbons from malonyl-ACP to an acyl acceptor. Can efficiently catalyze the conversion of palmitoleoyl-ACP (cis-hexadec-9-enoyl-ACP) to cis-vaccenoyl-ACP (cis-octadec-11-enoyl-ACP), an essential step in the thermal regulation of fatty acid composition.</text>
</comment>
<evidence type="ECO:0000256" key="9">
    <source>
        <dbReference type="ARBA" id="ARBA00023160"/>
    </source>
</evidence>
<evidence type="ECO:0000256" key="6">
    <source>
        <dbReference type="ARBA" id="ARBA00022679"/>
    </source>
</evidence>
<dbReference type="NCBIfam" id="TIGR03150">
    <property type="entry name" value="fabF"/>
    <property type="match status" value="1"/>
</dbReference>
<keyword evidence="8" id="KW-0443">Lipid metabolism</keyword>
<evidence type="ECO:0000256" key="7">
    <source>
        <dbReference type="ARBA" id="ARBA00022832"/>
    </source>
</evidence>
<dbReference type="InterPro" id="IPR000794">
    <property type="entry name" value="Beta-ketoacyl_synthase"/>
</dbReference>
<keyword evidence="5 14" id="KW-0444">Lipid biosynthesis</keyword>
<evidence type="ECO:0000256" key="13">
    <source>
        <dbReference type="ARBA" id="ARBA00047659"/>
    </source>
</evidence>
<dbReference type="InterPro" id="IPR020841">
    <property type="entry name" value="PKS_Beta-ketoAc_synthase_dom"/>
</dbReference>
<evidence type="ECO:0000256" key="8">
    <source>
        <dbReference type="ARBA" id="ARBA00023098"/>
    </source>
</evidence>
<keyword evidence="10 14" id="KW-0012">Acyltransferase</keyword>
<evidence type="ECO:0000256" key="3">
    <source>
        <dbReference type="ARBA" id="ARBA00012356"/>
    </source>
</evidence>
<evidence type="ECO:0000256" key="10">
    <source>
        <dbReference type="ARBA" id="ARBA00023315"/>
    </source>
</evidence>